<accession>A5GB21</accession>
<dbReference type="RefSeq" id="WP_011937939.1">
    <property type="nucleotide sequence ID" value="NC_009483.1"/>
</dbReference>
<protein>
    <recommendedName>
        <fullName evidence="3">BrnT family toxin</fullName>
    </recommendedName>
</protein>
<dbReference type="InterPro" id="IPR007460">
    <property type="entry name" value="BrnT_toxin"/>
</dbReference>
<dbReference type="STRING" id="351605.Gura_1009"/>
<dbReference type="Pfam" id="PF04365">
    <property type="entry name" value="BrnT_toxin"/>
    <property type="match status" value="1"/>
</dbReference>
<proteinExistence type="predicted"/>
<evidence type="ECO:0008006" key="3">
    <source>
        <dbReference type="Google" id="ProtNLM"/>
    </source>
</evidence>
<sequence>MKFEWDPDKAALNRKKHGVDFADAVGVFEDELAITVEDQDAEGECRFITIGMDFTLKILVVIHASRVADVIRIISARKATKKERQTYEEGI</sequence>
<keyword evidence="2" id="KW-1185">Reference proteome</keyword>
<dbReference type="InterPro" id="IPR038573">
    <property type="entry name" value="BrnT_sf"/>
</dbReference>
<name>A5GB21_GEOUR</name>
<evidence type="ECO:0000313" key="1">
    <source>
        <dbReference type="EMBL" id="ABQ25215.1"/>
    </source>
</evidence>
<dbReference type="KEGG" id="gur:Gura_1009"/>
<dbReference type="OrthoDB" id="9802417at2"/>
<dbReference type="EMBL" id="CP000698">
    <property type="protein sequence ID" value="ABQ25215.1"/>
    <property type="molecule type" value="Genomic_DNA"/>
</dbReference>
<dbReference type="Gene3D" id="3.10.450.530">
    <property type="entry name" value="Ribonuclease toxin, BrnT, of type II toxin-antitoxin system"/>
    <property type="match status" value="1"/>
</dbReference>
<evidence type="ECO:0000313" key="2">
    <source>
        <dbReference type="Proteomes" id="UP000006695"/>
    </source>
</evidence>
<reference evidence="1 2" key="1">
    <citation type="submission" date="2007-05" db="EMBL/GenBank/DDBJ databases">
        <title>Complete sequence of Geobacter uraniireducens Rf4.</title>
        <authorList>
            <consortium name="US DOE Joint Genome Institute"/>
            <person name="Copeland A."/>
            <person name="Lucas S."/>
            <person name="Lapidus A."/>
            <person name="Barry K."/>
            <person name="Detter J.C."/>
            <person name="Glavina del Rio T."/>
            <person name="Hammon N."/>
            <person name="Israni S."/>
            <person name="Dalin E."/>
            <person name="Tice H."/>
            <person name="Pitluck S."/>
            <person name="Chertkov O."/>
            <person name="Brettin T."/>
            <person name="Bruce D."/>
            <person name="Han C."/>
            <person name="Schmutz J."/>
            <person name="Larimer F."/>
            <person name="Land M."/>
            <person name="Hauser L."/>
            <person name="Kyrpides N."/>
            <person name="Mikhailova N."/>
            <person name="Shelobolina E."/>
            <person name="Aklujkar M."/>
            <person name="Lovley D."/>
            <person name="Richardson P."/>
        </authorList>
    </citation>
    <scope>NUCLEOTIDE SEQUENCE [LARGE SCALE GENOMIC DNA]</scope>
    <source>
        <strain evidence="1 2">Rf4</strain>
    </source>
</reference>
<dbReference type="Proteomes" id="UP000006695">
    <property type="component" value="Chromosome"/>
</dbReference>
<gene>
    <name evidence="1" type="ordered locus">Gura_1009</name>
</gene>
<dbReference type="AlphaFoldDB" id="A5GB21"/>
<dbReference type="HOGENOM" id="CLU_149290_1_0_7"/>
<organism evidence="1 2">
    <name type="scientific">Geotalea uraniireducens (strain Rf4)</name>
    <name type="common">Geobacter uraniireducens</name>
    <dbReference type="NCBI Taxonomy" id="351605"/>
    <lineage>
        <taxon>Bacteria</taxon>
        <taxon>Pseudomonadati</taxon>
        <taxon>Thermodesulfobacteriota</taxon>
        <taxon>Desulfuromonadia</taxon>
        <taxon>Geobacterales</taxon>
        <taxon>Geobacteraceae</taxon>
        <taxon>Geotalea</taxon>
    </lineage>
</organism>